<dbReference type="GeneID" id="2868722"/>
<sequence>MTHEKSASFISVESSEMDITGKKSKIPCTVHGPSQTPHLDHELQQPYAQDIIHTLTAALNDLTDENKCAKCTVEKFSVLLTGHVREIRAAKKNGQWSKEERKAMKAEVKSTYKPVKKAVKALWKERKQQK</sequence>
<dbReference type="OrthoDB" id="5137215at2759"/>
<protein>
    <submittedName>
        <fullName evidence="1">Uncharacterized protein</fullName>
    </submittedName>
</protein>
<proteinExistence type="predicted"/>
<dbReference type="eggNOG" id="ENOG502SDK9">
    <property type="taxonomic scope" value="Eukaryota"/>
</dbReference>
<evidence type="ECO:0000313" key="1">
    <source>
        <dbReference type="EMBL" id="CBF80277.1"/>
    </source>
</evidence>
<dbReference type="InParanoid" id="Q5ATS2"/>
<keyword evidence="2" id="KW-1185">Reference proteome</keyword>
<accession>Q5ATS2</accession>
<gene>
    <name evidence="1" type="ORF">ANIA_08308</name>
</gene>
<dbReference type="RefSeq" id="XP_681577.1">
    <property type="nucleotide sequence ID" value="XM_676485.1"/>
</dbReference>
<dbReference type="KEGG" id="ani:ANIA_08308"/>
<reference evidence="2" key="2">
    <citation type="journal article" date="2009" name="Fungal Genet. Biol.">
        <title>The 2008 update of the Aspergillus nidulans genome annotation: a community effort.</title>
        <authorList>
            <person name="Wortman J.R."/>
            <person name="Gilsenan J.M."/>
            <person name="Joardar V."/>
            <person name="Deegan J."/>
            <person name="Clutterbuck J."/>
            <person name="Andersen M.R."/>
            <person name="Archer D."/>
            <person name="Bencina M."/>
            <person name="Braus G."/>
            <person name="Coutinho P."/>
            <person name="von Dohren H."/>
            <person name="Doonan J."/>
            <person name="Driessen A.J."/>
            <person name="Durek P."/>
            <person name="Espeso E."/>
            <person name="Fekete E."/>
            <person name="Flipphi M."/>
            <person name="Estrada C.G."/>
            <person name="Geysens S."/>
            <person name="Goldman G."/>
            <person name="de Groot P.W."/>
            <person name="Hansen K."/>
            <person name="Harris S.D."/>
            <person name="Heinekamp T."/>
            <person name="Helmstaedt K."/>
            <person name="Henrissat B."/>
            <person name="Hofmann G."/>
            <person name="Homan T."/>
            <person name="Horio T."/>
            <person name="Horiuchi H."/>
            <person name="James S."/>
            <person name="Jones M."/>
            <person name="Karaffa L."/>
            <person name="Karanyi Z."/>
            <person name="Kato M."/>
            <person name="Keller N."/>
            <person name="Kelly D.E."/>
            <person name="Kiel J.A."/>
            <person name="Kim J.M."/>
            <person name="van der Klei I.J."/>
            <person name="Klis F.M."/>
            <person name="Kovalchuk A."/>
            <person name="Krasevec N."/>
            <person name="Kubicek C.P."/>
            <person name="Liu B."/>
            <person name="Maccabe A."/>
            <person name="Meyer V."/>
            <person name="Mirabito P."/>
            <person name="Miskei M."/>
            <person name="Mos M."/>
            <person name="Mullins J."/>
            <person name="Nelson D.R."/>
            <person name="Nielsen J."/>
            <person name="Oakley B.R."/>
            <person name="Osmani S.A."/>
            <person name="Pakula T."/>
            <person name="Paszewski A."/>
            <person name="Paulsen I."/>
            <person name="Pilsyk S."/>
            <person name="Pocsi I."/>
            <person name="Punt P.J."/>
            <person name="Ram A.F."/>
            <person name="Ren Q."/>
            <person name="Robellet X."/>
            <person name="Robson G."/>
            <person name="Seiboth B."/>
            <person name="van Solingen P."/>
            <person name="Specht T."/>
            <person name="Sun J."/>
            <person name="Taheri-Talesh N."/>
            <person name="Takeshita N."/>
            <person name="Ussery D."/>
            <person name="vanKuyk P.A."/>
            <person name="Visser H."/>
            <person name="van de Vondervoort P.J."/>
            <person name="de Vries R.P."/>
            <person name="Walton J."/>
            <person name="Xiang X."/>
            <person name="Xiong Y."/>
            <person name="Zeng A.P."/>
            <person name="Brandt B.W."/>
            <person name="Cornell M.J."/>
            <person name="van den Hondel C.A."/>
            <person name="Visser J."/>
            <person name="Oliver S.G."/>
            <person name="Turner G."/>
        </authorList>
    </citation>
    <scope>GENOME REANNOTATION</scope>
    <source>
        <strain evidence="2">FGSC A4 / ATCC 38163 / CBS 112.46 / NRRL 194 / M139</strain>
    </source>
</reference>
<dbReference type="OMA" id="KVDCPTH"/>
<dbReference type="VEuPathDB" id="FungiDB:AN8308"/>
<reference evidence="2" key="1">
    <citation type="journal article" date="2005" name="Nature">
        <title>Sequencing of Aspergillus nidulans and comparative analysis with A. fumigatus and A. oryzae.</title>
        <authorList>
            <person name="Galagan J.E."/>
            <person name="Calvo S.E."/>
            <person name="Cuomo C."/>
            <person name="Ma L.J."/>
            <person name="Wortman J.R."/>
            <person name="Batzoglou S."/>
            <person name="Lee S.I."/>
            <person name="Basturkmen M."/>
            <person name="Spevak C.C."/>
            <person name="Clutterbuck J."/>
            <person name="Kapitonov V."/>
            <person name="Jurka J."/>
            <person name="Scazzocchio C."/>
            <person name="Farman M."/>
            <person name="Butler J."/>
            <person name="Purcell S."/>
            <person name="Harris S."/>
            <person name="Braus G.H."/>
            <person name="Draht O."/>
            <person name="Busch S."/>
            <person name="D'Enfert C."/>
            <person name="Bouchier C."/>
            <person name="Goldman G.H."/>
            <person name="Bell-Pedersen D."/>
            <person name="Griffiths-Jones S."/>
            <person name="Doonan J.H."/>
            <person name="Yu J."/>
            <person name="Vienken K."/>
            <person name="Pain A."/>
            <person name="Freitag M."/>
            <person name="Selker E.U."/>
            <person name="Archer D.B."/>
            <person name="Penalva M.A."/>
            <person name="Oakley B.R."/>
            <person name="Momany M."/>
            <person name="Tanaka T."/>
            <person name="Kumagai T."/>
            <person name="Asai K."/>
            <person name="Machida M."/>
            <person name="Nierman W.C."/>
            <person name="Denning D.W."/>
            <person name="Caddick M."/>
            <person name="Hynes M."/>
            <person name="Paoletti M."/>
            <person name="Fischer R."/>
            <person name="Miller B."/>
            <person name="Dyer P."/>
            <person name="Sachs M.S."/>
            <person name="Osmani S.A."/>
            <person name="Birren B.W."/>
        </authorList>
    </citation>
    <scope>NUCLEOTIDE SEQUENCE [LARGE SCALE GENOMIC DNA]</scope>
    <source>
        <strain evidence="2">FGSC A4 / ATCC 38163 / CBS 112.46 / NRRL 194 / M139</strain>
    </source>
</reference>
<dbReference type="Proteomes" id="UP000000560">
    <property type="component" value="Chromosome V"/>
</dbReference>
<name>Q5ATS2_EMENI</name>
<dbReference type="AlphaFoldDB" id="Q5ATS2"/>
<accession>C8VDZ8</accession>
<evidence type="ECO:0000313" key="2">
    <source>
        <dbReference type="Proteomes" id="UP000000560"/>
    </source>
</evidence>
<dbReference type="HOGENOM" id="CLU_138036_0_0_1"/>
<dbReference type="EMBL" id="BN001305">
    <property type="protein sequence ID" value="CBF80277.1"/>
    <property type="molecule type" value="Genomic_DNA"/>
</dbReference>
<organism evidence="1 2">
    <name type="scientific">Emericella nidulans (strain FGSC A4 / ATCC 38163 / CBS 112.46 / NRRL 194 / M139)</name>
    <name type="common">Aspergillus nidulans</name>
    <dbReference type="NCBI Taxonomy" id="227321"/>
    <lineage>
        <taxon>Eukaryota</taxon>
        <taxon>Fungi</taxon>
        <taxon>Dikarya</taxon>
        <taxon>Ascomycota</taxon>
        <taxon>Pezizomycotina</taxon>
        <taxon>Eurotiomycetes</taxon>
        <taxon>Eurotiomycetidae</taxon>
        <taxon>Eurotiales</taxon>
        <taxon>Aspergillaceae</taxon>
        <taxon>Aspergillus</taxon>
        <taxon>Aspergillus subgen. Nidulantes</taxon>
    </lineage>
</organism>